<accession>A7SYS3</accession>
<dbReference type="InParanoid" id="A7SYS3"/>
<name>A7SYS3_NEMVE</name>
<reference evidence="1 2" key="1">
    <citation type="journal article" date="2007" name="Science">
        <title>Sea anemone genome reveals ancestral eumetazoan gene repertoire and genomic organization.</title>
        <authorList>
            <person name="Putnam N.H."/>
            <person name="Srivastava M."/>
            <person name="Hellsten U."/>
            <person name="Dirks B."/>
            <person name="Chapman J."/>
            <person name="Salamov A."/>
            <person name="Terry A."/>
            <person name="Shapiro H."/>
            <person name="Lindquist E."/>
            <person name="Kapitonov V.V."/>
            <person name="Jurka J."/>
            <person name="Genikhovich G."/>
            <person name="Grigoriev I.V."/>
            <person name="Lucas S.M."/>
            <person name="Steele R.E."/>
            <person name="Finnerty J.R."/>
            <person name="Technau U."/>
            <person name="Martindale M.Q."/>
            <person name="Rokhsar D.S."/>
        </authorList>
    </citation>
    <scope>NUCLEOTIDE SEQUENCE [LARGE SCALE GENOMIC DNA]</scope>
    <source>
        <strain evidence="2">CH2 X CH6</strain>
    </source>
</reference>
<sequence>MHMQALQINLDHPHVAKVHVLCKDNSEMQYVVHSKLNNSDKLLFQHIGHDLCFSDVFRYIGENLLGETAMQLNIDCFLEQGWHQLNNTLLQDKTMYALTRHETDYSIKHCNGIEFCPNDRTATQGSHDAFIVNLISPLPEAMLKQMEILKLPYGGIEQALISLFRKYGFKVAKVHVLCKDNSEMQYVVHSKLNNSDKLLFQHIGHDLCFSDVFRYIGENLLGETAMQLNIDCFLEQGWHQLNNTLLQDKTMYALTRHETDYSIKHCNGIEFCPNDRTATQGSHDAFIVNLISPLPEAMLKQMEILKLPYGGIEQALISLFRKYGFKVKNPCRILRIFHHHCSQYRDMEQKYIKGQRIDHFLGIGGSSGLVYNTGL</sequence>
<dbReference type="PANTHER" id="PTHR40743">
    <property type="entry name" value="NUCLEOTIDE-DIPHOSPHO-SUGAR TRANSFERASE CONTAINING PROTEIN"/>
    <property type="match status" value="1"/>
</dbReference>
<proteinExistence type="predicted"/>
<dbReference type="Proteomes" id="UP000001593">
    <property type="component" value="Unassembled WGS sequence"/>
</dbReference>
<keyword evidence="2" id="KW-1185">Reference proteome</keyword>
<gene>
    <name evidence="1" type="ORF">NEMVEDRAFT_v1g219641</name>
</gene>
<evidence type="ECO:0000313" key="1">
    <source>
        <dbReference type="EMBL" id="EDO31140.1"/>
    </source>
</evidence>
<organism evidence="1 2">
    <name type="scientific">Nematostella vectensis</name>
    <name type="common">Starlet sea anemone</name>
    <dbReference type="NCBI Taxonomy" id="45351"/>
    <lineage>
        <taxon>Eukaryota</taxon>
        <taxon>Metazoa</taxon>
        <taxon>Cnidaria</taxon>
        <taxon>Anthozoa</taxon>
        <taxon>Hexacorallia</taxon>
        <taxon>Actiniaria</taxon>
        <taxon>Edwardsiidae</taxon>
        <taxon>Nematostella</taxon>
    </lineage>
</organism>
<evidence type="ECO:0000313" key="2">
    <source>
        <dbReference type="Proteomes" id="UP000001593"/>
    </source>
</evidence>
<dbReference type="HOGENOM" id="CLU_738300_0_0_1"/>
<protein>
    <submittedName>
        <fullName evidence="1">Uncharacterized protein</fullName>
    </submittedName>
</protein>
<dbReference type="AlphaFoldDB" id="A7SYS3"/>
<dbReference type="PANTHER" id="PTHR40743:SF1">
    <property type="entry name" value="POSSIBLE GLYCOSYLTRANSFERASE"/>
    <property type="match status" value="1"/>
</dbReference>
<dbReference type="EMBL" id="DS469932">
    <property type="protein sequence ID" value="EDO31140.1"/>
    <property type="molecule type" value="Genomic_DNA"/>
</dbReference>